<comment type="caution">
    <text evidence="3">The sequence shown here is derived from an EMBL/GenBank/DDBJ whole genome shotgun (WGS) entry which is preliminary data.</text>
</comment>
<dbReference type="PROSITE" id="PS51257">
    <property type="entry name" value="PROKAR_LIPOPROTEIN"/>
    <property type="match status" value="1"/>
</dbReference>
<feature type="domain" description="Lipoprotein LPP20-like" evidence="2">
    <location>
        <begin position="68"/>
        <end position="150"/>
    </location>
</feature>
<name>A3V218_9RHOB</name>
<dbReference type="eggNOG" id="COG3018">
    <property type="taxonomic scope" value="Bacteria"/>
</dbReference>
<evidence type="ECO:0000313" key="4">
    <source>
        <dbReference type="Proteomes" id="UP000004507"/>
    </source>
</evidence>
<evidence type="ECO:0000256" key="1">
    <source>
        <dbReference type="SAM" id="SignalP"/>
    </source>
</evidence>
<dbReference type="HOGENOM" id="CLU_129862_0_0_5"/>
<dbReference type="STRING" id="314232.SKA53_11218"/>
<dbReference type="AlphaFoldDB" id="A3V218"/>
<keyword evidence="4" id="KW-1185">Reference proteome</keyword>
<evidence type="ECO:0000313" key="3">
    <source>
        <dbReference type="EMBL" id="EAQ07399.1"/>
    </source>
</evidence>
<keyword evidence="1" id="KW-0732">Signal</keyword>
<reference evidence="3 4" key="1">
    <citation type="submission" date="2006-01" db="EMBL/GenBank/DDBJ databases">
        <authorList>
            <person name="Hagstrom A."/>
            <person name="Ferriera S."/>
            <person name="Johnson J."/>
            <person name="Kravitz S."/>
            <person name="Halpern A."/>
            <person name="Remington K."/>
            <person name="Beeson K."/>
            <person name="Tran B."/>
            <person name="Rogers Y.-H."/>
            <person name="Friedman R."/>
            <person name="Venter J.C."/>
        </authorList>
    </citation>
    <scope>NUCLEOTIDE SEQUENCE [LARGE SCALE GENOMIC DNA]</scope>
    <source>
        <strain evidence="3 4">SKA53</strain>
    </source>
</reference>
<feature type="signal peptide" evidence="1">
    <location>
        <begin position="1"/>
        <end position="23"/>
    </location>
</feature>
<dbReference type="EMBL" id="AAMS01000002">
    <property type="protein sequence ID" value="EAQ07399.1"/>
    <property type="molecule type" value="Genomic_DNA"/>
</dbReference>
<organism evidence="3 4">
    <name type="scientific">Yoonia vestfoldensis SKA53</name>
    <dbReference type="NCBI Taxonomy" id="314232"/>
    <lineage>
        <taxon>Bacteria</taxon>
        <taxon>Pseudomonadati</taxon>
        <taxon>Pseudomonadota</taxon>
        <taxon>Alphaproteobacteria</taxon>
        <taxon>Rhodobacterales</taxon>
        <taxon>Paracoccaceae</taxon>
        <taxon>Yoonia</taxon>
    </lineage>
</organism>
<gene>
    <name evidence="3" type="ORF">SKA53_11218</name>
</gene>
<proteinExistence type="predicted"/>
<dbReference type="Proteomes" id="UP000004507">
    <property type="component" value="Unassembled WGS sequence"/>
</dbReference>
<protein>
    <recommendedName>
        <fullName evidence="2">Lipoprotein LPP20-like domain-containing protein</fullName>
    </recommendedName>
</protein>
<evidence type="ECO:0000259" key="2">
    <source>
        <dbReference type="Pfam" id="PF02169"/>
    </source>
</evidence>
<dbReference type="InterPro" id="IPR024952">
    <property type="entry name" value="LPP20-like_dom"/>
</dbReference>
<dbReference type="Pfam" id="PF02169">
    <property type="entry name" value="LPP20"/>
    <property type="match status" value="1"/>
</dbReference>
<sequence length="162" mass="17407">MIKTCAAFTIALALGACNMNAHAPYNAAGISPAAKEVLEIETALRGTDAAVIQQTVPPIIGTGYATISAQPAHNINQKRLMAIRVARLDAMRDLTEQVHGLRLSAQTTVVDAVLQNDTTRASVDGTIRGARTVRINPVGRDTYEVVLELDRDMIARIMMAVR</sequence>
<feature type="chain" id="PRO_5002659938" description="Lipoprotein LPP20-like domain-containing protein" evidence="1">
    <location>
        <begin position="24"/>
        <end position="162"/>
    </location>
</feature>
<accession>A3V218</accession>